<sequence length="41" mass="4686">MQSNTTCPLVEQYLGYLVVIKDRSDNTVIITVSLQELFKIL</sequence>
<name>A0A0S6U7F9_CLOBO</name>
<reference evidence="1" key="1">
    <citation type="submission" date="2013-10" db="EMBL/GenBank/DDBJ databases">
        <title>Draft genome sequence of Clostridium botulinum type B strain Osaka05.</title>
        <authorList>
            <person name="Sakaguchi Y."/>
            <person name="Hosomi K."/>
            <person name="Uchiyama J."/>
            <person name="Ogura Y."/>
            <person name="Sakaguchi M."/>
            <person name="Kohda T."/>
            <person name="Mukamoto M."/>
            <person name="Misawa N."/>
            <person name="Matsuzaki S."/>
            <person name="Hayashi T."/>
            <person name="Kozaki S."/>
        </authorList>
    </citation>
    <scope>NUCLEOTIDE SEQUENCE</scope>
    <source>
        <strain evidence="1">Osaka05</strain>
    </source>
</reference>
<organism evidence="1">
    <name type="scientific">Clostridium botulinum B str. Osaka05</name>
    <dbReference type="NCBI Taxonomy" id="1407017"/>
    <lineage>
        <taxon>Bacteria</taxon>
        <taxon>Bacillati</taxon>
        <taxon>Bacillota</taxon>
        <taxon>Clostridia</taxon>
        <taxon>Eubacteriales</taxon>
        <taxon>Clostridiaceae</taxon>
        <taxon>Clostridium</taxon>
    </lineage>
</organism>
<protein>
    <submittedName>
        <fullName evidence="1">Integrase family protein</fullName>
    </submittedName>
</protein>
<evidence type="ECO:0000313" key="1">
    <source>
        <dbReference type="EMBL" id="GAE02626.1"/>
    </source>
</evidence>
<gene>
    <name evidence="1" type="ORF">CBO05C_2316</name>
</gene>
<dbReference type="AlphaFoldDB" id="A0A0S6U7F9"/>
<accession>A0A0S6U7F9</accession>
<proteinExistence type="predicted"/>
<dbReference type="Proteomes" id="UP000054164">
    <property type="component" value="Unassembled WGS sequence"/>
</dbReference>
<dbReference type="EMBL" id="DF384213">
    <property type="protein sequence ID" value="GAE02626.1"/>
    <property type="molecule type" value="Genomic_DNA"/>
</dbReference>
<dbReference type="HOGENOM" id="CLU_3267896_0_0_9"/>